<name>A0AAN8SY36_SOLBU</name>
<dbReference type="InterPro" id="IPR036691">
    <property type="entry name" value="Endo/exonu/phosph_ase_sf"/>
</dbReference>
<evidence type="ECO:0000313" key="3">
    <source>
        <dbReference type="Proteomes" id="UP001371456"/>
    </source>
</evidence>
<proteinExistence type="predicted"/>
<sequence>MRLFLRRNKVNMIAICEHRVREDRVSSIINKIMPNWEWCTNSVNNVRGRIWVIWNPDVINFTTVENSEQQIHGQVEIQGSKMKFQFTAVYGLHSITARIPLWTAIHQLSTNITDPWLIMGDFNSILTIEDRPIGSQVQSAETRDFQECITNCNLIELAAIGRMFTWTNGHVFSRIDRALVNAECILHMPIVQVLVMDPLFSDHSPLSITVEEQRDAKKRPFKFFNCLAQHPEFKNKINASWQIKGRGMQGVWQSLKKVRRELQQLNQRELQQLSQREYMGVSEKVHKLRDELMDIQSHMRIIPIPQYMIDEEKEIRTQLNK</sequence>
<feature type="domain" description="Endonuclease/exonuclease/phosphatase" evidence="1">
    <location>
        <begin position="88"/>
        <end position="203"/>
    </location>
</feature>
<accession>A0AAN8SY36</accession>
<protein>
    <recommendedName>
        <fullName evidence="1">Endonuclease/exonuclease/phosphatase domain-containing protein</fullName>
    </recommendedName>
</protein>
<comment type="caution">
    <text evidence="2">The sequence shown here is derived from an EMBL/GenBank/DDBJ whole genome shotgun (WGS) entry which is preliminary data.</text>
</comment>
<evidence type="ECO:0000313" key="2">
    <source>
        <dbReference type="EMBL" id="KAK6776074.1"/>
    </source>
</evidence>
<dbReference type="AlphaFoldDB" id="A0AAN8SY36"/>
<dbReference type="Proteomes" id="UP001371456">
    <property type="component" value="Unassembled WGS sequence"/>
</dbReference>
<dbReference type="Pfam" id="PF03372">
    <property type="entry name" value="Exo_endo_phos"/>
    <property type="match status" value="1"/>
</dbReference>
<evidence type="ECO:0000259" key="1">
    <source>
        <dbReference type="Pfam" id="PF03372"/>
    </source>
</evidence>
<dbReference type="InterPro" id="IPR005135">
    <property type="entry name" value="Endo/exonuclease/phosphatase"/>
</dbReference>
<dbReference type="Gene3D" id="3.60.10.10">
    <property type="entry name" value="Endonuclease/exonuclease/phosphatase"/>
    <property type="match status" value="1"/>
</dbReference>
<reference evidence="2 3" key="1">
    <citation type="submission" date="2024-02" db="EMBL/GenBank/DDBJ databases">
        <title>de novo genome assembly of Solanum bulbocastanum strain 11H21.</title>
        <authorList>
            <person name="Hosaka A.J."/>
        </authorList>
    </citation>
    <scope>NUCLEOTIDE SEQUENCE [LARGE SCALE GENOMIC DNA]</scope>
    <source>
        <tissue evidence="2">Young leaves</tissue>
    </source>
</reference>
<gene>
    <name evidence="2" type="ORF">RDI58_027075</name>
</gene>
<keyword evidence="3" id="KW-1185">Reference proteome</keyword>
<dbReference type="PANTHER" id="PTHR33710:SF89">
    <property type="match status" value="1"/>
</dbReference>
<dbReference type="PANTHER" id="PTHR33710">
    <property type="entry name" value="BNAC02G09200D PROTEIN"/>
    <property type="match status" value="1"/>
</dbReference>
<dbReference type="EMBL" id="JBANQN010000011">
    <property type="protein sequence ID" value="KAK6776074.1"/>
    <property type="molecule type" value="Genomic_DNA"/>
</dbReference>
<organism evidence="2 3">
    <name type="scientific">Solanum bulbocastanum</name>
    <name type="common">Wild potato</name>
    <dbReference type="NCBI Taxonomy" id="147425"/>
    <lineage>
        <taxon>Eukaryota</taxon>
        <taxon>Viridiplantae</taxon>
        <taxon>Streptophyta</taxon>
        <taxon>Embryophyta</taxon>
        <taxon>Tracheophyta</taxon>
        <taxon>Spermatophyta</taxon>
        <taxon>Magnoliopsida</taxon>
        <taxon>eudicotyledons</taxon>
        <taxon>Gunneridae</taxon>
        <taxon>Pentapetalae</taxon>
        <taxon>asterids</taxon>
        <taxon>lamiids</taxon>
        <taxon>Solanales</taxon>
        <taxon>Solanaceae</taxon>
        <taxon>Solanoideae</taxon>
        <taxon>Solaneae</taxon>
        <taxon>Solanum</taxon>
    </lineage>
</organism>
<dbReference type="SUPFAM" id="SSF56219">
    <property type="entry name" value="DNase I-like"/>
    <property type="match status" value="1"/>
</dbReference>